<comment type="caution">
    <text evidence="3">The sequence shown here is derived from an EMBL/GenBank/DDBJ whole genome shotgun (WGS) entry which is preliminary data.</text>
</comment>
<dbReference type="AlphaFoldDB" id="A0AAV4G4T2"/>
<feature type="transmembrane region" description="Helical" evidence="2">
    <location>
        <begin position="112"/>
        <end position="139"/>
    </location>
</feature>
<name>A0AAV4G4T2_9GAST</name>
<keyword evidence="2" id="KW-0472">Membrane</keyword>
<accession>A0AAV4G4T2</accession>
<organism evidence="3 4">
    <name type="scientific">Elysia marginata</name>
    <dbReference type="NCBI Taxonomy" id="1093978"/>
    <lineage>
        <taxon>Eukaryota</taxon>
        <taxon>Metazoa</taxon>
        <taxon>Spiralia</taxon>
        <taxon>Lophotrochozoa</taxon>
        <taxon>Mollusca</taxon>
        <taxon>Gastropoda</taxon>
        <taxon>Heterobranchia</taxon>
        <taxon>Euthyneura</taxon>
        <taxon>Panpulmonata</taxon>
        <taxon>Sacoglossa</taxon>
        <taxon>Placobranchoidea</taxon>
        <taxon>Plakobranchidae</taxon>
        <taxon>Elysia</taxon>
    </lineage>
</organism>
<feature type="compositionally biased region" description="Acidic residues" evidence="1">
    <location>
        <begin position="59"/>
        <end position="72"/>
    </location>
</feature>
<dbReference type="Proteomes" id="UP000762676">
    <property type="component" value="Unassembled WGS sequence"/>
</dbReference>
<keyword evidence="2" id="KW-1133">Transmembrane helix</keyword>
<evidence type="ECO:0008006" key="5">
    <source>
        <dbReference type="Google" id="ProtNLM"/>
    </source>
</evidence>
<dbReference type="EMBL" id="BMAT01011831">
    <property type="protein sequence ID" value="GFR79968.1"/>
    <property type="molecule type" value="Genomic_DNA"/>
</dbReference>
<evidence type="ECO:0000256" key="2">
    <source>
        <dbReference type="SAM" id="Phobius"/>
    </source>
</evidence>
<proteinExistence type="predicted"/>
<keyword evidence="2" id="KW-0812">Transmembrane</keyword>
<sequence length="157" mass="18093">MTIGRWDVDPCVRRLRHVRHGTIRYRLERLFRARLVLCLDGIAGDNDNEIDALGSELAEHEDDDDNEEEEPGFIDIGKKKAPPKRAVRAPVVFYRTADNQLRRVYRNRCERYCLGPLGIFVDAIGTFVLTVVNLVLLLVGAVPDFRLDRQTDCWWAL</sequence>
<feature type="region of interest" description="Disordered" evidence="1">
    <location>
        <begin position="57"/>
        <end position="80"/>
    </location>
</feature>
<keyword evidence="4" id="KW-1185">Reference proteome</keyword>
<evidence type="ECO:0000313" key="3">
    <source>
        <dbReference type="EMBL" id="GFR79968.1"/>
    </source>
</evidence>
<evidence type="ECO:0000256" key="1">
    <source>
        <dbReference type="SAM" id="MobiDB-lite"/>
    </source>
</evidence>
<reference evidence="3 4" key="1">
    <citation type="journal article" date="2021" name="Elife">
        <title>Chloroplast acquisition without the gene transfer in kleptoplastic sea slugs, Plakobranchus ocellatus.</title>
        <authorList>
            <person name="Maeda T."/>
            <person name="Takahashi S."/>
            <person name="Yoshida T."/>
            <person name="Shimamura S."/>
            <person name="Takaki Y."/>
            <person name="Nagai Y."/>
            <person name="Toyoda A."/>
            <person name="Suzuki Y."/>
            <person name="Arimoto A."/>
            <person name="Ishii H."/>
            <person name="Satoh N."/>
            <person name="Nishiyama T."/>
            <person name="Hasebe M."/>
            <person name="Maruyama T."/>
            <person name="Minagawa J."/>
            <person name="Obokata J."/>
            <person name="Shigenobu S."/>
        </authorList>
    </citation>
    <scope>NUCLEOTIDE SEQUENCE [LARGE SCALE GENOMIC DNA]</scope>
</reference>
<gene>
    <name evidence="3" type="ORF">ElyMa_005888000</name>
</gene>
<evidence type="ECO:0000313" key="4">
    <source>
        <dbReference type="Proteomes" id="UP000762676"/>
    </source>
</evidence>
<protein>
    <recommendedName>
        <fullName evidence="5">Ion transport domain-containing protein</fullName>
    </recommendedName>
</protein>